<keyword evidence="2" id="KW-0677">Repeat</keyword>
<dbReference type="Pfam" id="PF01535">
    <property type="entry name" value="PPR"/>
    <property type="match status" value="6"/>
</dbReference>
<feature type="repeat" description="PPR" evidence="3">
    <location>
        <begin position="335"/>
        <end position="369"/>
    </location>
</feature>
<evidence type="ECO:0008006" key="6">
    <source>
        <dbReference type="Google" id="ProtNLM"/>
    </source>
</evidence>
<feature type="repeat" description="PPR" evidence="3">
    <location>
        <begin position="637"/>
        <end position="671"/>
    </location>
</feature>
<dbReference type="AlphaFoldDB" id="A0AAP0NQI9"/>
<dbReference type="PANTHER" id="PTHR47938:SF35">
    <property type="entry name" value="PENTATRICOPEPTIDE REPEAT-CONTAINING PROTEIN 4, MITOCHONDRIAL-RELATED"/>
    <property type="match status" value="1"/>
</dbReference>
<feature type="repeat" description="PPR" evidence="3">
    <location>
        <begin position="516"/>
        <end position="550"/>
    </location>
</feature>
<dbReference type="Pfam" id="PF12854">
    <property type="entry name" value="PPR_1"/>
    <property type="match status" value="2"/>
</dbReference>
<feature type="repeat" description="PPR" evidence="3">
    <location>
        <begin position="198"/>
        <end position="232"/>
    </location>
</feature>
<dbReference type="PROSITE" id="PS51375">
    <property type="entry name" value="PPR"/>
    <property type="match status" value="17"/>
</dbReference>
<feature type="repeat" description="PPR" evidence="3">
    <location>
        <begin position="812"/>
        <end position="846"/>
    </location>
</feature>
<dbReference type="Gene3D" id="1.25.40.10">
    <property type="entry name" value="Tetratricopeptide repeat domain"/>
    <property type="match status" value="7"/>
</dbReference>
<feature type="repeat" description="PPR" evidence="3">
    <location>
        <begin position="233"/>
        <end position="267"/>
    </location>
</feature>
<gene>
    <name evidence="4" type="ORF">Syun_021256</name>
</gene>
<feature type="repeat" description="PPR" evidence="3">
    <location>
        <begin position="917"/>
        <end position="951"/>
    </location>
</feature>
<sequence>MIRRVTRPLSNLTSRRCFNPPKSSPTRLINFSTTSASSQGNLQGLIDSDFVVAGDQELPQKASPCVEDFGFLRDCIGLESNLGNLDRKGFDCEVRFSEDAVLIANSIASSGDGFGESTLKFVRQFRAKLSDVLVIEVLKLVKSCELGVKFFVWAGQQIGYRHSERAYDALIEILGCDENRRVPEHFLREIRDSDREILRVLLNVLIRKCCQNGFWNAALEELGRLKDFGYKPSKSTYNALLLVLLKASRLDAAYLVHREMLSLGLNMDRFSRGCFVHSLCKAGRLDEALKIIENEELKPDTVIYTKIISGLCEASLFEEAMDVLHRMRSNSCIPNSVTYNTLLSWCLRKRLLGRCKRIINMMIGEGCYPSPSMFISLVNAFCISGDYLYVYKLLKKMPSCNCKPGYVVYNILIGGICGNKDPPSPESLELAEKVYGEMHNAGFMLNKINVCHFARCLCGAGKFHEAYRVVHEMMRKGFIPDTSTYTKVIEYLCQASQMEKAFLLFQEMKESGTIPDVYTYTALIDSFVKVDLIQPARNLFDEMIRSGCLPNVVTYTSLIHAYLKSRKVSNANELFEKMLEADCIPNVVTYSALIDGHCKAGDIDKACRIYSRMKGDRDVPDVEVYFKSDGSNQTEPNIYTFGALVDGLCKAHKVAEARELLDVMAAAGCEPNNVVFDALIDGFCKVGKLDEAQDVFAKMSQCGFDPDVYTFNSLIDRLFKDKRLDLALKVLSKMLESNCTPNVVTYTEMIDGLCKVGKTDEAFKLLVMMEEKGCHPNVVTYTAIIDGFGKMGDIDMCLELFQRMGANGCAPNFITYRVLINHCCAAGLLDVAHKLLEEMKETYWPMNMASYRKVIEGFKKEFIISLGILDEISKDVSSPVIPAYKILIDSFCKAERLEMALELHREIVTSLGHSAVSKNMYSSLIESLCLAFKVEKAFELYGDMTRQGFVPELTTFFHLIKGLIRISKWVEALQFSHALCHMGIHWHPKNEESDET</sequence>
<protein>
    <recommendedName>
        <fullName evidence="6">Pentatricopeptide repeat-containing protein</fullName>
    </recommendedName>
</protein>
<dbReference type="GO" id="GO:0003729">
    <property type="term" value="F:mRNA binding"/>
    <property type="evidence" value="ECO:0007669"/>
    <property type="project" value="TreeGrafter"/>
</dbReference>
<name>A0AAP0NQI9_9MAGN</name>
<keyword evidence="5" id="KW-1185">Reference proteome</keyword>
<comment type="caution">
    <text evidence="4">The sequence shown here is derived from an EMBL/GenBank/DDBJ whole genome shotgun (WGS) entry which is preliminary data.</text>
</comment>
<dbReference type="Pfam" id="PF13041">
    <property type="entry name" value="PPR_2"/>
    <property type="match status" value="5"/>
</dbReference>
<feature type="repeat" description="PPR" evidence="3">
    <location>
        <begin position="586"/>
        <end position="620"/>
    </location>
</feature>
<feature type="repeat" description="PPR" evidence="3">
    <location>
        <begin position="672"/>
        <end position="706"/>
    </location>
</feature>
<organism evidence="4 5">
    <name type="scientific">Stephania yunnanensis</name>
    <dbReference type="NCBI Taxonomy" id="152371"/>
    <lineage>
        <taxon>Eukaryota</taxon>
        <taxon>Viridiplantae</taxon>
        <taxon>Streptophyta</taxon>
        <taxon>Embryophyta</taxon>
        <taxon>Tracheophyta</taxon>
        <taxon>Spermatophyta</taxon>
        <taxon>Magnoliopsida</taxon>
        <taxon>Ranunculales</taxon>
        <taxon>Menispermaceae</taxon>
        <taxon>Menispermoideae</taxon>
        <taxon>Cissampelideae</taxon>
        <taxon>Stephania</taxon>
    </lineage>
</organism>
<evidence type="ECO:0000256" key="3">
    <source>
        <dbReference type="PROSITE-ProRule" id="PRU00708"/>
    </source>
</evidence>
<evidence type="ECO:0000256" key="1">
    <source>
        <dbReference type="ARBA" id="ARBA00007626"/>
    </source>
</evidence>
<feature type="repeat" description="PPR" evidence="3">
    <location>
        <begin position="446"/>
        <end position="480"/>
    </location>
</feature>
<dbReference type="Pfam" id="PF13812">
    <property type="entry name" value="PPR_3"/>
    <property type="match status" value="1"/>
</dbReference>
<dbReference type="InterPro" id="IPR011990">
    <property type="entry name" value="TPR-like_helical_dom_sf"/>
</dbReference>
<accession>A0AAP0NQI9</accession>
<dbReference type="EMBL" id="JBBNAF010000009">
    <property type="protein sequence ID" value="KAK9114459.1"/>
    <property type="molecule type" value="Genomic_DNA"/>
</dbReference>
<feature type="repeat" description="PPR" evidence="3">
    <location>
        <begin position="777"/>
        <end position="811"/>
    </location>
</feature>
<reference evidence="4 5" key="1">
    <citation type="submission" date="2024-01" db="EMBL/GenBank/DDBJ databases">
        <title>Genome assemblies of Stephania.</title>
        <authorList>
            <person name="Yang L."/>
        </authorList>
    </citation>
    <scope>NUCLEOTIDE SEQUENCE [LARGE SCALE GENOMIC DNA]</scope>
    <source>
        <strain evidence="4">YNDBR</strain>
        <tissue evidence="4">Leaf</tissue>
    </source>
</reference>
<feature type="repeat" description="PPR" evidence="3">
    <location>
        <begin position="370"/>
        <end position="404"/>
    </location>
</feature>
<proteinExistence type="inferred from homology"/>
<comment type="similarity">
    <text evidence="1">Belongs to the PPR family. P subfamily.</text>
</comment>
<feature type="repeat" description="PPR" evidence="3">
    <location>
        <begin position="742"/>
        <end position="776"/>
    </location>
</feature>
<dbReference type="Proteomes" id="UP001420932">
    <property type="component" value="Unassembled WGS sequence"/>
</dbReference>
<evidence type="ECO:0000313" key="4">
    <source>
        <dbReference type="EMBL" id="KAK9114459.1"/>
    </source>
</evidence>
<feature type="repeat" description="PPR" evidence="3">
    <location>
        <begin position="707"/>
        <end position="741"/>
    </location>
</feature>
<feature type="repeat" description="PPR" evidence="3">
    <location>
        <begin position="551"/>
        <end position="585"/>
    </location>
</feature>
<evidence type="ECO:0000313" key="5">
    <source>
        <dbReference type="Proteomes" id="UP001420932"/>
    </source>
</evidence>
<dbReference type="InterPro" id="IPR002885">
    <property type="entry name" value="PPR_rpt"/>
</dbReference>
<feature type="repeat" description="PPR" evidence="3">
    <location>
        <begin position="481"/>
        <end position="515"/>
    </location>
</feature>
<evidence type="ECO:0000256" key="2">
    <source>
        <dbReference type="ARBA" id="ARBA00022737"/>
    </source>
</evidence>
<dbReference type="NCBIfam" id="TIGR00756">
    <property type="entry name" value="PPR"/>
    <property type="match status" value="16"/>
</dbReference>
<feature type="repeat" description="PPR" evidence="3">
    <location>
        <begin position="300"/>
        <end position="334"/>
    </location>
</feature>
<dbReference type="PANTHER" id="PTHR47938">
    <property type="entry name" value="RESPIRATORY COMPLEX I CHAPERONE (CIA84), PUTATIVE (AFU_ORTHOLOGUE AFUA_2G06020)-RELATED"/>
    <property type="match status" value="1"/>
</dbReference>